<proteinExistence type="predicted"/>
<sequence length="439" mass="52501">MEIEEPFFDCQDDINQSQKYINKFPLFELLEQKDTSQLSNNEDSSFFQDQFYSYSTSSQLINQDKNIFNAQKQKKRRAKVQENQILNTRLLNPCRTIKFFSGISITNDGILRFCYSLSQISFGFQQQLVSLVDFNNQEGLANLHLSIDRSLPALPLQEALKFYKQFYNSDFIRISDKLESYDNMMSKLRTQIYNMNLNEDCFQKKEEEFQDFIQQAESYIKQYARENPNQMFQYTFGRVNHKQGDIEITRAGYSKSYLQLLGLHPETFRNIALRQQKIELMRNKEDIQKQSLEGLKYIGHNKKDFLKDCFISEIVTFDGFPLILYQTKINVRLPLKKEQKKQLNLEYPYILSITQMDVELKQLQNLIQYRQKLSLNPKYLTLDEFMQKELSYQFESVEYSVHSQLFLEKYYSDNLQQLKEQEQKFNQQKYAGYKFIQQK</sequence>
<dbReference type="HOGENOM" id="CLU_046948_0_0_1"/>
<protein>
    <submittedName>
        <fullName evidence="1">Uncharacterized protein</fullName>
    </submittedName>
</protein>
<dbReference type="AlphaFoldDB" id="Q229M8"/>
<gene>
    <name evidence="1" type="ORF">TTHERM_01372810</name>
</gene>
<evidence type="ECO:0000313" key="1">
    <source>
        <dbReference type="EMBL" id="EAR81992.1"/>
    </source>
</evidence>
<accession>Q229M8</accession>
<reference evidence="2" key="1">
    <citation type="journal article" date="2006" name="PLoS Biol.">
        <title>Macronuclear genome sequence of the ciliate Tetrahymena thermophila, a model eukaryote.</title>
        <authorList>
            <person name="Eisen J.A."/>
            <person name="Coyne R.S."/>
            <person name="Wu M."/>
            <person name="Wu D."/>
            <person name="Thiagarajan M."/>
            <person name="Wortman J.R."/>
            <person name="Badger J.H."/>
            <person name="Ren Q."/>
            <person name="Amedeo P."/>
            <person name="Jones K.M."/>
            <person name="Tallon L.J."/>
            <person name="Delcher A.L."/>
            <person name="Salzberg S.L."/>
            <person name="Silva J.C."/>
            <person name="Haas B.J."/>
            <person name="Majoros W.H."/>
            <person name="Farzad M."/>
            <person name="Carlton J.M."/>
            <person name="Smith R.K. Jr."/>
            <person name="Garg J."/>
            <person name="Pearlman R.E."/>
            <person name="Karrer K.M."/>
            <person name="Sun L."/>
            <person name="Manning G."/>
            <person name="Elde N.C."/>
            <person name="Turkewitz A.P."/>
            <person name="Asai D.J."/>
            <person name="Wilkes D.E."/>
            <person name="Wang Y."/>
            <person name="Cai H."/>
            <person name="Collins K."/>
            <person name="Stewart B.A."/>
            <person name="Lee S.R."/>
            <person name="Wilamowska K."/>
            <person name="Weinberg Z."/>
            <person name="Ruzzo W.L."/>
            <person name="Wloga D."/>
            <person name="Gaertig J."/>
            <person name="Frankel J."/>
            <person name="Tsao C.-C."/>
            <person name="Gorovsky M.A."/>
            <person name="Keeling P.J."/>
            <person name="Waller R.F."/>
            <person name="Patron N.J."/>
            <person name="Cherry J.M."/>
            <person name="Stover N.A."/>
            <person name="Krieger C.J."/>
            <person name="del Toro C."/>
            <person name="Ryder H.F."/>
            <person name="Williamson S.C."/>
            <person name="Barbeau R.A."/>
            <person name="Hamilton E.P."/>
            <person name="Orias E."/>
        </authorList>
    </citation>
    <scope>NUCLEOTIDE SEQUENCE [LARGE SCALE GENOMIC DNA]</scope>
    <source>
        <strain evidence="2">SB210</strain>
    </source>
</reference>
<organism evidence="1 2">
    <name type="scientific">Tetrahymena thermophila (strain SB210)</name>
    <dbReference type="NCBI Taxonomy" id="312017"/>
    <lineage>
        <taxon>Eukaryota</taxon>
        <taxon>Sar</taxon>
        <taxon>Alveolata</taxon>
        <taxon>Ciliophora</taxon>
        <taxon>Intramacronucleata</taxon>
        <taxon>Oligohymenophorea</taxon>
        <taxon>Hymenostomatida</taxon>
        <taxon>Tetrahymenina</taxon>
        <taxon>Tetrahymenidae</taxon>
        <taxon>Tetrahymena</taxon>
    </lineage>
</organism>
<dbReference type="InParanoid" id="Q229M8"/>
<keyword evidence="2" id="KW-1185">Reference proteome</keyword>
<name>Q229M8_TETTS</name>
<evidence type="ECO:0000313" key="2">
    <source>
        <dbReference type="Proteomes" id="UP000009168"/>
    </source>
</evidence>
<dbReference type="KEGG" id="tet:TTHERM_01372810"/>
<dbReference type="GeneID" id="7838900"/>
<dbReference type="Proteomes" id="UP000009168">
    <property type="component" value="Unassembled WGS sequence"/>
</dbReference>
<dbReference type="RefSeq" id="XP_001029655.1">
    <property type="nucleotide sequence ID" value="XM_001029655.2"/>
</dbReference>
<dbReference type="EMBL" id="GG662526">
    <property type="protein sequence ID" value="EAR81992.1"/>
    <property type="molecule type" value="Genomic_DNA"/>
</dbReference>